<accession>A0A6J7PVL3</accession>
<proteinExistence type="predicted"/>
<name>A0A6J7PVL3_9ZZZZ</name>
<protein>
    <submittedName>
        <fullName evidence="1">Unannotated protein</fullName>
    </submittedName>
</protein>
<evidence type="ECO:0000313" key="1">
    <source>
        <dbReference type="EMBL" id="CAB5006134.1"/>
    </source>
</evidence>
<sequence>MWLYAPRILNEPVRCRYSSFNRTVAPHTRSIDSTEVSGVRRTTVAMRSRAW</sequence>
<gene>
    <name evidence="1" type="ORF">UFOPK3967_01979</name>
</gene>
<dbReference type="EMBL" id="CAFBOS010000133">
    <property type="protein sequence ID" value="CAB5006134.1"/>
    <property type="molecule type" value="Genomic_DNA"/>
</dbReference>
<dbReference type="AlphaFoldDB" id="A0A6J7PVL3"/>
<reference evidence="1" key="1">
    <citation type="submission" date="2020-05" db="EMBL/GenBank/DDBJ databases">
        <authorList>
            <person name="Chiriac C."/>
            <person name="Salcher M."/>
            <person name="Ghai R."/>
            <person name="Kavagutti S V."/>
        </authorList>
    </citation>
    <scope>NUCLEOTIDE SEQUENCE</scope>
</reference>
<organism evidence="1">
    <name type="scientific">freshwater metagenome</name>
    <dbReference type="NCBI Taxonomy" id="449393"/>
    <lineage>
        <taxon>unclassified sequences</taxon>
        <taxon>metagenomes</taxon>
        <taxon>ecological metagenomes</taxon>
    </lineage>
</organism>